<evidence type="ECO:0000313" key="8">
    <source>
        <dbReference type="Proteomes" id="UP000327402"/>
    </source>
</evidence>
<gene>
    <name evidence="7" type="primary">pX</name>
</gene>
<feature type="region of interest" description="Disordered" evidence="5">
    <location>
        <begin position="1"/>
        <end position="26"/>
    </location>
</feature>
<sequence length="170" mass="18274">MPSVMLLGGKSRRTRSTKRKRRSTKSSIISIPRIPTSRRRTRRTTTRPVVIQSPVDIATSERAALQNLASRLQRGNFTKWRSANVQSAAANASAESGQPMTAYNTLTGDTAHAVPIATHSGEMRGGILPALIPIIAAAIGAIPGIAGTAVGIASLQEQKRQFNQMYNNNK</sequence>
<keyword evidence="6" id="KW-0812">Transmembrane</keyword>
<dbReference type="Proteomes" id="UP000327402">
    <property type="component" value="Segment"/>
</dbReference>
<evidence type="ECO:0000256" key="2">
    <source>
        <dbReference type="ARBA" id="ARBA00022844"/>
    </source>
</evidence>
<name>A0A5H2WYM8_9ADEN</name>
<dbReference type="GO" id="GO:0019013">
    <property type="term" value="C:viral nucleocapsid"/>
    <property type="evidence" value="ECO:0007669"/>
    <property type="project" value="InterPro"/>
</dbReference>
<proteinExistence type="predicted"/>
<evidence type="ECO:0000256" key="6">
    <source>
        <dbReference type="SAM" id="Phobius"/>
    </source>
</evidence>
<keyword evidence="4" id="KW-0238">DNA-binding</keyword>
<keyword evidence="8" id="KW-1185">Reference proteome</keyword>
<dbReference type="Pfam" id="PF05829">
    <property type="entry name" value="Adeno_PX"/>
    <property type="match status" value="1"/>
</dbReference>
<feature type="compositionally biased region" description="Basic residues" evidence="5">
    <location>
        <begin position="10"/>
        <end position="24"/>
    </location>
</feature>
<dbReference type="InterPro" id="IPR008393">
    <property type="entry name" value="Adenovirus_late_L2_mu_core"/>
</dbReference>
<keyword evidence="6" id="KW-0472">Membrane</keyword>
<dbReference type="GO" id="GO:0003677">
    <property type="term" value="F:DNA binding"/>
    <property type="evidence" value="ECO:0007669"/>
    <property type="project" value="UniProtKB-KW"/>
</dbReference>
<dbReference type="EMBL" id="LC469780">
    <property type="protein sequence ID" value="BBJ21546.1"/>
    <property type="molecule type" value="Genomic_DNA"/>
</dbReference>
<feature type="transmembrane region" description="Helical" evidence="6">
    <location>
        <begin position="130"/>
        <end position="155"/>
    </location>
</feature>
<comment type="subcellular location">
    <subcellularLocation>
        <location evidence="1">Virion</location>
    </subcellularLocation>
</comment>
<evidence type="ECO:0000313" key="7">
    <source>
        <dbReference type="EMBL" id="BBJ21546.1"/>
    </source>
</evidence>
<keyword evidence="6" id="KW-1133">Transmembrane helix</keyword>
<evidence type="ECO:0000256" key="5">
    <source>
        <dbReference type="SAM" id="MobiDB-lite"/>
    </source>
</evidence>
<protein>
    <submittedName>
        <fullName evidence="7">Core protein pX</fullName>
    </submittedName>
</protein>
<accession>A0A5H2WYM8</accession>
<keyword evidence="3" id="KW-0426">Late protein</keyword>
<keyword evidence="2" id="KW-0946">Virion</keyword>
<organism evidence="7">
    <name type="scientific">Crane-associated adenovirus 1</name>
    <dbReference type="NCBI Taxonomy" id="2559941"/>
    <lineage>
        <taxon>Viruses</taxon>
        <taxon>Varidnaviria</taxon>
        <taxon>Bamfordvirae</taxon>
        <taxon>Preplasmiviricota</taxon>
        <taxon>Polisuviricotina</taxon>
        <taxon>Pharingeaviricetes</taxon>
        <taxon>Rowavirales</taxon>
        <taxon>Adenoviridae</taxon>
        <taxon>Aviadenovirus</taxon>
        <taxon>Aviadenovirus gruis</taxon>
    </lineage>
</organism>
<evidence type="ECO:0000256" key="4">
    <source>
        <dbReference type="ARBA" id="ARBA00023125"/>
    </source>
</evidence>
<evidence type="ECO:0000256" key="3">
    <source>
        <dbReference type="ARBA" id="ARBA00022921"/>
    </source>
</evidence>
<reference evidence="7" key="1">
    <citation type="journal article" date="2019" name="Virus">
        <title>Identification of a distinct lineage of aviadenovirus from crane feces.</title>
        <authorList>
            <person name="Mukai Y."/>
            <person name="Tomita Y."/>
            <person name="Kryukov K."/>
            <person name="Nakagawa S."/>
            <person name="Ozawa M."/>
            <person name="Matsui T."/>
            <person name="Tomonaga K."/>
            <person name="Imanishi T."/>
            <person name="Kawaoka Y."/>
            <person name="Watanabe T."/>
            <person name="Horie M."/>
        </authorList>
    </citation>
    <scope>NUCLEOTIDE SEQUENCE</scope>
</reference>
<evidence type="ECO:0000256" key="1">
    <source>
        <dbReference type="ARBA" id="ARBA00004328"/>
    </source>
</evidence>